<dbReference type="EMBL" id="CP000909">
    <property type="protein sequence ID" value="ABY35032.1"/>
    <property type="molecule type" value="Genomic_DNA"/>
</dbReference>
<evidence type="ECO:0008006" key="4">
    <source>
        <dbReference type="Google" id="ProtNLM"/>
    </source>
</evidence>
<evidence type="ECO:0000313" key="2">
    <source>
        <dbReference type="EMBL" id="ABY35032.1"/>
    </source>
</evidence>
<dbReference type="PATRIC" id="fig|324602.8.peg.2068"/>
<dbReference type="STRING" id="324602.Caur_1815"/>
<dbReference type="InterPro" id="IPR024524">
    <property type="entry name" value="DUF3800"/>
</dbReference>
<keyword evidence="3" id="KW-1185">Reference proteome</keyword>
<dbReference type="AlphaFoldDB" id="A9WD65"/>
<organism evidence="2 3">
    <name type="scientific">Chloroflexus aurantiacus (strain ATCC 29366 / DSM 635 / J-10-fl)</name>
    <dbReference type="NCBI Taxonomy" id="324602"/>
    <lineage>
        <taxon>Bacteria</taxon>
        <taxon>Bacillati</taxon>
        <taxon>Chloroflexota</taxon>
        <taxon>Chloroflexia</taxon>
        <taxon>Chloroflexales</taxon>
        <taxon>Chloroflexineae</taxon>
        <taxon>Chloroflexaceae</taxon>
        <taxon>Chloroflexus</taxon>
    </lineage>
</organism>
<name>A9WD65_CHLAA</name>
<dbReference type="eggNOG" id="ENOG50337IR">
    <property type="taxonomic scope" value="Bacteria"/>
</dbReference>
<evidence type="ECO:0000313" key="3">
    <source>
        <dbReference type="Proteomes" id="UP000002008"/>
    </source>
</evidence>
<accession>A9WD65</accession>
<dbReference type="Proteomes" id="UP000002008">
    <property type="component" value="Chromosome"/>
</dbReference>
<feature type="region of interest" description="Disordered" evidence="1">
    <location>
        <begin position="283"/>
        <end position="305"/>
    </location>
</feature>
<reference evidence="3" key="1">
    <citation type="journal article" date="2011" name="BMC Genomics">
        <title>Complete genome sequence of the filamentous anoxygenic phototrophic bacterium Chloroflexus aurantiacus.</title>
        <authorList>
            <person name="Tang K.H."/>
            <person name="Barry K."/>
            <person name="Chertkov O."/>
            <person name="Dalin E."/>
            <person name="Han C.S."/>
            <person name="Hauser L.J."/>
            <person name="Honchak B.M."/>
            <person name="Karbach L.E."/>
            <person name="Land M.L."/>
            <person name="Lapidus A."/>
            <person name="Larimer F.W."/>
            <person name="Mikhailova N."/>
            <person name="Pitluck S."/>
            <person name="Pierson B.K."/>
            <person name="Blankenship R.E."/>
        </authorList>
    </citation>
    <scope>NUCLEOTIDE SEQUENCE [LARGE SCALE GENOMIC DNA]</scope>
    <source>
        <strain evidence="3">ATCC 29366 / DSM 635 / J-10-fl</strain>
    </source>
</reference>
<evidence type="ECO:0000256" key="1">
    <source>
        <dbReference type="SAM" id="MobiDB-lite"/>
    </source>
</evidence>
<dbReference type="EnsemblBacteria" id="ABY35032">
    <property type="protein sequence ID" value="ABY35032"/>
    <property type="gene ID" value="Caur_1815"/>
</dbReference>
<dbReference type="Pfam" id="PF12686">
    <property type="entry name" value="DUF3800"/>
    <property type="match status" value="1"/>
</dbReference>
<gene>
    <name evidence="2" type="ordered locus">Caur_1815</name>
</gene>
<dbReference type="InParanoid" id="A9WD65"/>
<protein>
    <recommendedName>
        <fullName evidence="4">DUF3800 domain-containing protein</fullName>
    </recommendedName>
</protein>
<proteinExistence type="predicted"/>
<dbReference type="KEGG" id="cau:Caur_1815"/>
<sequence length="305" mass="35807">MVGAIMTNQTITHIGFSDESNWNTGRFRSLGLVTLPICHLDSFNRELCSLLRESQIHEFKWNKVNGAKERFAAQKMCHFAIEKARNDQLRVDVLIWNIQDSRHSIKGRDDVANLERMYYHLFRNVMRARWPNNAVWRLHPDEHTGFDWKTIQDCLKAKSVTFKEEHPLFSGGFRVRLHQEFGIEEIRQVSSQQHLLLQIADLFAGLAVFSYEKYEKYEQWINTQSSQLTLFGNEQHSANESPTRSENERFQVLKTFDDRCKQLKLGVSLKSNRGLRTPDPNNPINFWMYEPQHPEDRAPVKNTKS</sequence>
<dbReference type="HOGENOM" id="CLU_935944_0_0_0"/>